<dbReference type="InterPro" id="IPR002893">
    <property type="entry name" value="Znf_MYND"/>
</dbReference>
<feature type="domain" description="MYND-type" evidence="6">
    <location>
        <begin position="152"/>
        <end position="189"/>
    </location>
</feature>
<keyword evidence="1" id="KW-0479">Metal-binding</keyword>
<feature type="region of interest" description="Disordered" evidence="5">
    <location>
        <begin position="95"/>
        <end position="140"/>
    </location>
</feature>
<evidence type="ECO:0000256" key="1">
    <source>
        <dbReference type="ARBA" id="ARBA00022723"/>
    </source>
</evidence>
<keyword evidence="8" id="KW-1185">Reference proteome</keyword>
<evidence type="ECO:0000313" key="8">
    <source>
        <dbReference type="Proteomes" id="UP001363151"/>
    </source>
</evidence>
<gene>
    <name evidence="7" type="ORF">SO694_00035036</name>
</gene>
<dbReference type="EMBL" id="JBBJCI010000367">
    <property type="protein sequence ID" value="KAK7232587.1"/>
    <property type="molecule type" value="Genomic_DNA"/>
</dbReference>
<dbReference type="SUPFAM" id="SSF144232">
    <property type="entry name" value="HIT/MYND zinc finger-like"/>
    <property type="match status" value="1"/>
</dbReference>
<reference evidence="7 8" key="1">
    <citation type="submission" date="2024-03" db="EMBL/GenBank/DDBJ databases">
        <title>Aureococcus anophagefferens CCMP1851 and Kratosvirus quantuckense: Draft genome of a second virus-susceptible host strain in the model system.</title>
        <authorList>
            <person name="Chase E."/>
            <person name="Truchon A.R."/>
            <person name="Schepens W."/>
            <person name="Wilhelm S.W."/>
        </authorList>
    </citation>
    <scope>NUCLEOTIDE SEQUENCE [LARGE SCALE GENOMIC DNA]</scope>
    <source>
        <strain evidence="7 8">CCMP1851</strain>
    </source>
</reference>
<comment type="caution">
    <text evidence="7">The sequence shown here is derived from an EMBL/GenBank/DDBJ whole genome shotgun (WGS) entry which is preliminary data.</text>
</comment>
<dbReference type="Proteomes" id="UP001363151">
    <property type="component" value="Unassembled WGS sequence"/>
</dbReference>
<sequence>MAAAKKSVELVWKGESSKDKLRLKITVPPSWSDKPASKLAATVVKQLNAKQPGRRLDVADVAMRRGTGEPLPMEATMAGLADGETIAVGLSKHVDSGARPAAKPGAAKPPARARAPRRRRRRQRRAGRTAGPTGGTLRHESDAAAAKKQHFCALCGLASSRRCGRCKLEVFYCSGACQQADWRKHKPDCEANALEESRTKLAKTEIKCIMPGVEMECTAREDKRPTIKLTVVDKLSTRRHAFEYSDDTVVHKVKQDMRDAERPRYRFENHMGPLFAEVNGKPGRVLFDFKTLRDQHVKSGDVLHHIVHNPTLLQRTGFDTAPGTL</sequence>
<organism evidence="7 8">
    <name type="scientific">Aureococcus anophagefferens</name>
    <name type="common">Harmful bloom alga</name>
    <dbReference type="NCBI Taxonomy" id="44056"/>
    <lineage>
        <taxon>Eukaryota</taxon>
        <taxon>Sar</taxon>
        <taxon>Stramenopiles</taxon>
        <taxon>Ochrophyta</taxon>
        <taxon>Pelagophyceae</taxon>
        <taxon>Pelagomonadales</taxon>
        <taxon>Pelagomonadaceae</taxon>
        <taxon>Aureococcus</taxon>
    </lineage>
</organism>
<evidence type="ECO:0000256" key="2">
    <source>
        <dbReference type="ARBA" id="ARBA00022771"/>
    </source>
</evidence>
<evidence type="ECO:0000256" key="4">
    <source>
        <dbReference type="PROSITE-ProRule" id="PRU00134"/>
    </source>
</evidence>
<protein>
    <recommendedName>
        <fullName evidence="6">MYND-type domain-containing protein</fullName>
    </recommendedName>
</protein>
<proteinExistence type="predicted"/>
<dbReference type="Gene3D" id="6.10.140.2220">
    <property type="match status" value="1"/>
</dbReference>
<dbReference type="PROSITE" id="PS50865">
    <property type="entry name" value="ZF_MYND_2"/>
    <property type="match status" value="1"/>
</dbReference>
<feature type="compositionally biased region" description="Low complexity" evidence="5">
    <location>
        <begin position="97"/>
        <end position="113"/>
    </location>
</feature>
<evidence type="ECO:0000256" key="3">
    <source>
        <dbReference type="ARBA" id="ARBA00022833"/>
    </source>
</evidence>
<keyword evidence="3" id="KW-0862">Zinc</keyword>
<accession>A0ABR1FKL8</accession>
<dbReference type="Pfam" id="PF01753">
    <property type="entry name" value="zf-MYND"/>
    <property type="match status" value="1"/>
</dbReference>
<evidence type="ECO:0000313" key="7">
    <source>
        <dbReference type="EMBL" id="KAK7232587.1"/>
    </source>
</evidence>
<keyword evidence="2 4" id="KW-0863">Zinc-finger</keyword>
<feature type="compositionally biased region" description="Basic residues" evidence="5">
    <location>
        <begin position="114"/>
        <end position="127"/>
    </location>
</feature>
<name>A0ABR1FKL8_AURAN</name>
<evidence type="ECO:0000256" key="5">
    <source>
        <dbReference type="SAM" id="MobiDB-lite"/>
    </source>
</evidence>
<evidence type="ECO:0000259" key="6">
    <source>
        <dbReference type="PROSITE" id="PS50865"/>
    </source>
</evidence>